<accession>A0A397VMX0</accession>
<name>A0A397VMX0_9GLOM</name>
<gene>
    <name evidence="1" type="ORF">C2G38_2177153</name>
</gene>
<dbReference type="AlphaFoldDB" id="A0A397VMX0"/>
<proteinExistence type="predicted"/>
<organism evidence="1 2">
    <name type="scientific">Gigaspora rosea</name>
    <dbReference type="NCBI Taxonomy" id="44941"/>
    <lineage>
        <taxon>Eukaryota</taxon>
        <taxon>Fungi</taxon>
        <taxon>Fungi incertae sedis</taxon>
        <taxon>Mucoromycota</taxon>
        <taxon>Glomeromycotina</taxon>
        <taxon>Glomeromycetes</taxon>
        <taxon>Diversisporales</taxon>
        <taxon>Gigasporaceae</taxon>
        <taxon>Gigaspora</taxon>
    </lineage>
</organism>
<reference evidence="1 2" key="1">
    <citation type="submission" date="2018-06" db="EMBL/GenBank/DDBJ databases">
        <title>Comparative genomics reveals the genomic features of Rhizophagus irregularis, R. cerebriforme, R. diaphanum and Gigaspora rosea, and their symbiotic lifestyle signature.</title>
        <authorList>
            <person name="Morin E."/>
            <person name="San Clemente H."/>
            <person name="Chen E.C.H."/>
            <person name="De La Providencia I."/>
            <person name="Hainaut M."/>
            <person name="Kuo A."/>
            <person name="Kohler A."/>
            <person name="Murat C."/>
            <person name="Tang N."/>
            <person name="Roy S."/>
            <person name="Loubradou J."/>
            <person name="Henrissat B."/>
            <person name="Grigoriev I.V."/>
            <person name="Corradi N."/>
            <person name="Roux C."/>
            <person name="Martin F.M."/>
        </authorList>
    </citation>
    <scope>NUCLEOTIDE SEQUENCE [LARGE SCALE GENOMIC DNA]</scope>
    <source>
        <strain evidence="1 2">DAOM 194757</strain>
    </source>
</reference>
<feature type="non-terminal residue" evidence="1">
    <location>
        <position position="184"/>
    </location>
</feature>
<dbReference type="EMBL" id="QKWP01000371">
    <property type="protein sequence ID" value="RIB21243.1"/>
    <property type="molecule type" value="Genomic_DNA"/>
</dbReference>
<sequence>MSSKPEAKDLSCFLAFFAKKHPNSDLLKHVEKCREEKWRNASATAAKTRITEMAEYFPELTSYLDSMESYSLCGGHYNRVIAKKAFINQLKKETDSILSSGEPEKKRLKFSNDDDKLKVSEKTFVDFGAQVDLFEKTFVDFGAQVDLCEKTCADFGSYVSFSDPMCEILQRRIDELEKNNKPLL</sequence>
<evidence type="ECO:0000313" key="2">
    <source>
        <dbReference type="Proteomes" id="UP000266673"/>
    </source>
</evidence>
<comment type="caution">
    <text evidence="1">The sequence shown here is derived from an EMBL/GenBank/DDBJ whole genome shotgun (WGS) entry which is preliminary data.</text>
</comment>
<dbReference type="Proteomes" id="UP000266673">
    <property type="component" value="Unassembled WGS sequence"/>
</dbReference>
<dbReference type="OrthoDB" id="2412581at2759"/>
<evidence type="ECO:0000313" key="1">
    <source>
        <dbReference type="EMBL" id="RIB21243.1"/>
    </source>
</evidence>
<protein>
    <submittedName>
        <fullName evidence="1">Uncharacterized protein</fullName>
    </submittedName>
</protein>
<keyword evidence="2" id="KW-1185">Reference proteome</keyword>